<evidence type="ECO:0000313" key="2">
    <source>
        <dbReference type="Proteomes" id="UP000188268"/>
    </source>
</evidence>
<dbReference type="OMA" id="DDSEWPP"/>
<gene>
    <name evidence="1" type="ORF">CCACVL1_26749</name>
</gene>
<dbReference type="AlphaFoldDB" id="A0A1R3GDH9"/>
<keyword evidence="2" id="KW-1185">Reference proteome</keyword>
<organism evidence="1 2">
    <name type="scientific">Corchorus capsularis</name>
    <name type="common">Jute</name>
    <dbReference type="NCBI Taxonomy" id="210143"/>
    <lineage>
        <taxon>Eukaryota</taxon>
        <taxon>Viridiplantae</taxon>
        <taxon>Streptophyta</taxon>
        <taxon>Embryophyta</taxon>
        <taxon>Tracheophyta</taxon>
        <taxon>Spermatophyta</taxon>
        <taxon>Magnoliopsida</taxon>
        <taxon>eudicotyledons</taxon>
        <taxon>Gunneridae</taxon>
        <taxon>Pentapetalae</taxon>
        <taxon>rosids</taxon>
        <taxon>malvids</taxon>
        <taxon>Malvales</taxon>
        <taxon>Malvaceae</taxon>
        <taxon>Grewioideae</taxon>
        <taxon>Apeibeae</taxon>
        <taxon>Corchorus</taxon>
    </lineage>
</organism>
<accession>A0A1R3GDH9</accession>
<proteinExistence type="predicted"/>
<evidence type="ECO:0000313" key="1">
    <source>
        <dbReference type="EMBL" id="OMO56123.1"/>
    </source>
</evidence>
<dbReference type="OrthoDB" id="978199at2759"/>
<dbReference type="Gramene" id="OMO56123">
    <property type="protein sequence ID" value="OMO56123"/>
    <property type="gene ID" value="CCACVL1_26749"/>
</dbReference>
<name>A0A1R3GDH9_COCAP</name>
<protein>
    <submittedName>
        <fullName evidence="1">Uncharacterized protein</fullName>
    </submittedName>
</protein>
<dbReference type="Proteomes" id="UP000188268">
    <property type="component" value="Unassembled WGS sequence"/>
</dbReference>
<comment type="caution">
    <text evidence="1">The sequence shown here is derived from an EMBL/GenBank/DDBJ whole genome shotgun (WGS) entry which is preliminary data.</text>
</comment>
<dbReference type="EMBL" id="AWWV01014532">
    <property type="protein sequence ID" value="OMO56123.1"/>
    <property type="molecule type" value="Genomic_DNA"/>
</dbReference>
<reference evidence="1 2" key="1">
    <citation type="submission" date="2013-09" db="EMBL/GenBank/DDBJ databases">
        <title>Corchorus capsularis genome sequencing.</title>
        <authorList>
            <person name="Alam M."/>
            <person name="Haque M.S."/>
            <person name="Islam M.S."/>
            <person name="Emdad E.M."/>
            <person name="Islam M.M."/>
            <person name="Ahmed B."/>
            <person name="Halim A."/>
            <person name="Hossen Q.M.M."/>
            <person name="Hossain M.Z."/>
            <person name="Ahmed R."/>
            <person name="Khan M.M."/>
            <person name="Islam R."/>
            <person name="Rashid M.M."/>
            <person name="Khan S.A."/>
            <person name="Rahman M.S."/>
            <person name="Alam M."/>
        </authorList>
    </citation>
    <scope>NUCLEOTIDE SEQUENCE [LARGE SCALE GENOMIC DNA]</scope>
    <source>
        <strain evidence="2">cv. CVL-1</strain>
        <tissue evidence="1">Whole seedling</tissue>
    </source>
</reference>
<sequence>MAGVDYNEWGLSIEKWEADDASNCPPPHLLVDKKPQRVSKHAFEEVISNGNSGDNVDLGAINLGCMHGIVSQGRLLIQRLMF</sequence>